<sequence>MRLLLNIRLALSSLLLYGLLSGAAQSAKLPKGFATQKNGRFEVDGKPLSFVGANSYWLPLLTSQDDVRSTFKQMQDAGVKVLRTWGFNAINGSELAGALQSGLTYYQVWNSSEWTLNEGPQGLERLDFVINTAGEYGIKVILAFTNNWVGYGGSELYINWIAGAGHSHDVFYTDPRIVASYQRYVRTIVNRYKNSPNIFAWEMMNEARCLGDLPAGPNCVPGTELLTKWYKQQSDFVRSLDPFHMITTGGEGHFFKKNQTIGFWVDGVFQSDYNFNGQAGEDFDDELFLENIDFGTYHLYPQTWYPQLDFPGSNFTVKDWGLLWIQLHADSAKRANKPVILEEFGLTGLQNKTDMYPAWIDLALKTQHAIMPWQFGALGLKESGGNRLIKYADALIDGASPNDGFAIYQNQTSVWNIFKNAAKVQASRSG</sequence>
<name>A0A8H4VSX3_9AGAR</name>
<dbReference type="InterPro" id="IPR045053">
    <property type="entry name" value="MAN-like"/>
</dbReference>
<comment type="catalytic activity">
    <reaction evidence="1">
        <text>Random hydrolysis of (1-&gt;4)-beta-D-mannosidic linkages in mannans, galactomannans and glucomannans.</text>
        <dbReference type="EC" id="3.2.1.78"/>
    </reaction>
</comment>
<evidence type="ECO:0000256" key="9">
    <source>
        <dbReference type="SAM" id="SignalP"/>
    </source>
</evidence>
<dbReference type="Gene3D" id="3.20.20.80">
    <property type="entry name" value="Glycosidases"/>
    <property type="match status" value="1"/>
</dbReference>
<evidence type="ECO:0000256" key="6">
    <source>
        <dbReference type="ARBA" id="ARBA00022729"/>
    </source>
</evidence>
<dbReference type="EMBL" id="JAACJL010000016">
    <property type="protein sequence ID" value="KAF4619155.1"/>
    <property type="molecule type" value="Genomic_DNA"/>
</dbReference>
<dbReference type="GO" id="GO:0046355">
    <property type="term" value="P:mannan catabolic process"/>
    <property type="evidence" value="ECO:0007669"/>
    <property type="project" value="UniProtKB-ARBA"/>
</dbReference>
<gene>
    <name evidence="11" type="ORF">D9613_004872</name>
</gene>
<organism evidence="11 12">
    <name type="scientific">Agrocybe pediades</name>
    <dbReference type="NCBI Taxonomy" id="84607"/>
    <lineage>
        <taxon>Eukaryota</taxon>
        <taxon>Fungi</taxon>
        <taxon>Dikarya</taxon>
        <taxon>Basidiomycota</taxon>
        <taxon>Agaricomycotina</taxon>
        <taxon>Agaricomycetes</taxon>
        <taxon>Agaricomycetidae</taxon>
        <taxon>Agaricales</taxon>
        <taxon>Agaricineae</taxon>
        <taxon>Strophariaceae</taxon>
        <taxon>Agrocybe</taxon>
    </lineage>
</organism>
<dbReference type="PANTHER" id="PTHR31451">
    <property type="match status" value="1"/>
</dbReference>
<evidence type="ECO:0000259" key="10">
    <source>
        <dbReference type="Pfam" id="PF26410"/>
    </source>
</evidence>
<accession>A0A8H4VSX3</accession>
<feature type="domain" description="Glycoside hydrolase family 5" evidence="10">
    <location>
        <begin position="33"/>
        <end position="350"/>
    </location>
</feature>
<comment type="similarity">
    <text evidence="3">Belongs to the glycosyl hydrolase 5 (cellulase A) family.</text>
</comment>
<comment type="subcellular location">
    <subcellularLocation>
        <location evidence="2">Secreted</location>
    </subcellularLocation>
</comment>
<keyword evidence="12" id="KW-1185">Reference proteome</keyword>
<evidence type="ECO:0000256" key="5">
    <source>
        <dbReference type="ARBA" id="ARBA00022525"/>
    </source>
</evidence>
<evidence type="ECO:0000256" key="1">
    <source>
        <dbReference type="ARBA" id="ARBA00001678"/>
    </source>
</evidence>
<evidence type="ECO:0000256" key="7">
    <source>
        <dbReference type="ARBA" id="ARBA00022801"/>
    </source>
</evidence>
<dbReference type="SUPFAM" id="SSF51445">
    <property type="entry name" value="(Trans)glycosidases"/>
    <property type="match status" value="1"/>
</dbReference>
<evidence type="ECO:0000256" key="4">
    <source>
        <dbReference type="ARBA" id="ARBA00012706"/>
    </source>
</evidence>
<keyword evidence="8" id="KW-0326">Glycosidase</keyword>
<dbReference type="EC" id="3.2.1.78" evidence="4"/>
<dbReference type="AlphaFoldDB" id="A0A8H4VSX3"/>
<dbReference type="InterPro" id="IPR017853">
    <property type="entry name" value="GH"/>
</dbReference>
<dbReference type="GO" id="GO:0005576">
    <property type="term" value="C:extracellular region"/>
    <property type="evidence" value="ECO:0007669"/>
    <property type="project" value="UniProtKB-SubCell"/>
</dbReference>
<dbReference type="GO" id="GO:0016985">
    <property type="term" value="F:mannan endo-1,4-beta-mannosidase activity"/>
    <property type="evidence" value="ECO:0007669"/>
    <property type="project" value="UniProtKB-EC"/>
</dbReference>
<evidence type="ECO:0000256" key="3">
    <source>
        <dbReference type="ARBA" id="ARBA00005641"/>
    </source>
</evidence>
<evidence type="ECO:0000313" key="12">
    <source>
        <dbReference type="Proteomes" id="UP000521872"/>
    </source>
</evidence>
<dbReference type="InterPro" id="IPR001547">
    <property type="entry name" value="Glyco_hydro_5"/>
</dbReference>
<keyword evidence="5" id="KW-0964">Secreted</keyword>
<evidence type="ECO:0000256" key="8">
    <source>
        <dbReference type="ARBA" id="ARBA00023295"/>
    </source>
</evidence>
<dbReference type="PANTHER" id="PTHR31451:SF39">
    <property type="entry name" value="MANNAN ENDO-1,4-BETA-MANNOSIDASE 1"/>
    <property type="match status" value="1"/>
</dbReference>
<keyword evidence="7" id="KW-0378">Hydrolase</keyword>
<evidence type="ECO:0000256" key="2">
    <source>
        <dbReference type="ARBA" id="ARBA00004613"/>
    </source>
</evidence>
<feature type="signal peptide" evidence="9">
    <location>
        <begin position="1"/>
        <end position="26"/>
    </location>
</feature>
<comment type="caution">
    <text evidence="11">The sequence shown here is derived from an EMBL/GenBank/DDBJ whole genome shotgun (WGS) entry which is preliminary data.</text>
</comment>
<dbReference type="Pfam" id="PF26410">
    <property type="entry name" value="GH5_mannosidase"/>
    <property type="match status" value="1"/>
</dbReference>
<feature type="chain" id="PRO_5034748868" description="mannan endo-1,4-beta-mannosidase" evidence="9">
    <location>
        <begin position="27"/>
        <end position="430"/>
    </location>
</feature>
<proteinExistence type="inferred from homology"/>
<reference evidence="11 12" key="1">
    <citation type="submission" date="2019-12" db="EMBL/GenBank/DDBJ databases">
        <authorList>
            <person name="Floudas D."/>
            <person name="Bentzer J."/>
            <person name="Ahren D."/>
            <person name="Johansson T."/>
            <person name="Persson P."/>
            <person name="Tunlid A."/>
        </authorList>
    </citation>
    <scope>NUCLEOTIDE SEQUENCE [LARGE SCALE GENOMIC DNA]</scope>
    <source>
        <strain evidence="11 12">CBS 102.39</strain>
    </source>
</reference>
<keyword evidence="6 9" id="KW-0732">Signal</keyword>
<evidence type="ECO:0000313" key="11">
    <source>
        <dbReference type="EMBL" id="KAF4619155.1"/>
    </source>
</evidence>
<protein>
    <recommendedName>
        <fullName evidence="4">mannan endo-1,4-beta-mannosidase</fullName>
        <ecNumber evidence="4">3.2.1.78</ecNumber>
    </recommendedName>
</protein>
<dbReference type="Proteomes" id="UP000521872">
    <property type="component" value="Unassembled WGS sequence"/>
</dbReference>